<sequence>MIRTPFTALFGVQHPVVCGGMTGYGTAPLIGAVAEAGALGMLTALTQPSPEALAREIERTRSLTDKPFGVNLTILPTIHEVPYAEYRAVVVESGITVVETAGSSPVPHLPHLKAAGVRVIHKATSVRHALAAERAGVDAVSIDGFECAGHPGPDDVPGLVLIPAAVRALSIPVIASGGFATGSGMAAALALGADAVNMGTRFIATEEAPVHPRVKDRVVASSETDTVVIFRPFRNTARVVRNAIAEKIATIEARPGATFADVAELAAGARGRQNVLVEGDVDGGLMWAGQAMGLIDSVAPVREVVATIMADAEELLGRRLPGLLA</sequence>
<dbReference type="Gene3D" id="3.20.20.70">
    <property type="entry name" value="Aldolase class I"/>
    <property type="match status" value="1"/>
</dbReference>
<dbReference type="CDD" id="cd04730">
    <property type="entry name" value="NPD_like"/>
    <property type="match status" value="1"/>
</dbReference>
<evidence type="ECO:0000313" key="4">
    <source>
        <dbReference type="EMBL" id="RLV47438.1"/>
    </source>
</evidence>
<dbReference type="Pfam" id="PF03060">
    <property type="entry name" value="NMO"/>
    <property type="match status" value="1"/>
</dbReference>
<keyword evidence="4" id="KW-0503">Monooxygenase</keyword>
<dbReference type="Proteomes" id="UP000281708">
    <property type="component" value="Unassembled WGS sequence"/>
</dbReference>
<reference evidence="4 5" key="1">
    <citation type="submission" date="2018-10" db="EMBL/GenBank/DDBJ databases">
        <title>Marmoricola sp. 4Q3S-7 whole genome shotgun sequence.</title>
        <authorList>
            <person name="Li F."/>
        </authorList>
    </citation>
    <scope>NUCLEOTIDE SEQUENCE [LARGE SCALE GENOMIC DNA]</scope>
    <source>
        <strain evidence="4 5">4Q3S-7</strain>
    </source>
</reference>
<evidence type="ECO:0000256" key="3">
    <source>
        <dbReference type="ARBA" id="ARBA00023002"/>
    </source>
</evidence>
<accession>A0A3L8NZB4</accession>
<keyword evidence="5" id="KW-1185">Reference proteome</keyword>
<name>A0A3L8NZB4_9ACTN</name>
<dbReference type="InterPro" id="IPR004136">
    <property type="entry name" value="NMO"/>
</dbReference>
<dbReference type="InterPro" id="IPR013785">
    <property type="entry name" value="Aldolase_TIM"/>
</dbReference>
<dbReference type="OrthoDB" id="9778912at2"/>
<comment type="caution">
    <text evidence="4">The sequence shown here is derived from an EMBL/GenBank/DDBJ whole genome shotgun (WGS) entry which is preliminary data.</text>
</comment>
<dbReference type="SUPFAM" id="SSF51412">
    <property type="entry name" value="Inosine monophosphate dehydrogenase (IMPDH)"/>
    <property type="match status" value="1"/>
</dbReference>
<proteinExistence type="predicted"/>
<dbReference type="RefSeq" id="WP_121806941.1">
    <property type="nucleotide sequence ID" value="NZ_RDBE01000010.1"/>
</dbReference>
<dbReference type="PANTHER" id="PTHR32332">
    <property type="entry name" value="2-NITROPROPANE DIOXYGENASE"/>
    <property type="match status" value="1"/>
</dbReference>
<keyword evidence="3" id="KW-0560">Oxidoreductase</keyword>
<evidence type="ECO:0000313" key="5">
    <source>
        <dbReference type="Proteomes" id="UP000281708"/>
    </source>
</evidence>
<dbReference type="EMBL" id="RDBE01000010">
    <property type="protein sequence ID" value="RLV47438.1"/>
    <property type="molecule type" value="Genomic_DNA"/>
</dbReference>
<evidence type="ECO:0000256" key="1">
    <source>
        <dbReference type="ARBA" id="ARBA00022630"/>
    </source>
</evidence>
<dbReference type="PANTHER" id="PTHR32332:SF20">
    <property type="entry name" value="2-NITROPROPANE DIOXYGENASE-LIKE PROTEIN"/>
    <property type="match status" value="1"/>
</dbReference>
<evidence type="ECO:0000256" key="2">
    <source>
        <dbReference type="ARBA" id="ARBA00022643"/>
    </source>
</evidence>
<protein>
    <submittedName>
        <fullName evidence="4">Nitronate monooxygenase</fullName>
    </submittedName>
</protein>
<keyword evidence="2" id="KW-0288">FMN</keyword>
<dbReference type="AlphaFoldDB" id="A0A3L8NZB4"/>
<gene>
    <name evidence="4" type="ORF">D9V37_14640</name>
</gene>
<keyword evidence="1" id="KW-0285">Flavoprotein</keyword>
<organism evidence="4 5">
    <name type="scientific">Nocardioides mangrovicus</name>
    <dbReference type="NCBI Taxonomy" id="2478913"/>
    <lineage>
        <taxon>Bacteria</taxon>
        <taxon>Bacillati</taxon>
        <taxon>Actinomycetota</taxon>
        <taxon>Actinomycetes</taxon>
        <taxon>Propionibacteriales</taxon>
        <taxon>Nocardioidaceae</taxon>
        <taxon>Nocardioides</taxon>
    </lineage>
</organism>
<dbReference type="GO" id="GO:0018580">
    <property type="term" value="F:nitronate monooxygenase activity"/>
    <property type="evidence" value="ECO:0007669"/>
    <property type="project" value="InterPro"/>
</dbReference>